<reference evidence="1 2" key="1">
    <citation type="submission" date="2016-10" db="EMBL/GenBank/DDBJ databases">
        <authorList>
            <person name="de Groot N.N."/>
        </authorList>
    </citation>
    <scope>NUCLEOTIDE SEQUENCE [LARGE SCALE GENOMIC DNA]</scope>
    <source>
        <strain evidence="1 2">DSM 26656</strain>
    </source>
</reference>
<organism evidence="1 2">
    <name type="scientific">Bosea lathyri</name>
    <dbReference type="NCBI Taxonomy" id="1036778"/>
    <lineage>
        <taxon>Bacteria</taxon>
        <taxon>Pseudomonadati</taxon>
        <taxon>Pseudomonadota</taxon>
        <taxon>Alphaproteobacteria</taxon>
        <taxon>Hyphomicrobiales</taxon>
        <taxon>Boseaceae</taxon>
        <taxon>Bosea</taxon>
    </lineage>
</organism>
<dbReference type="AlphaFoldDB" id="A0A1H5VVY5"/>
<dbReference type="EMBL" id="FNUY01000002">
    <property type="protein sequence ID" value="SEF90747.1"/>
    <property type="molecule type" value="Genomic_DNA"/>
</dbReference>
<accession>A0A1H5VVY5</accession>
<gene>
    <name evidence="1" type="ORF">SAMN04488115_102435</name>
</gene>
<evidence type="ECO:0000313" key="2">
    <source>
        <dbReference type="Proteomes" id="UP000236743"/>
    </source>
</evidence>
<name>A0A1H5VVY5_9HYPH</name>
<sequence length="40" mass="4197">MQVDPRYISPRRISVAASLLVFLSVIVGSAAALAALMPLV</sequence>
<proteinExistence type="predicted"/>
<dbReference type="Proteomes" id="UP000236743">
    <property type="component" value="Unassembled WGS sequence"/>
</dbReference>
<dbReference type="RefSeq" id="WP_280177575.1">
    <property type="nucleotide sequence ID" value="NZ_FNUY01000002.1"/>
</dbReference>
<evidence type="ECO:0000313" key="1">
    <source>
        <dbReference type="EMBL" id="SEF90747.1"/>
    </source>
</evidence>
<protein>
    <submittedName>
        <fullName evidence="1">Uncharacterized protein</fullName>
    </submittedName>
</protein>
<keyword evidence="2" id="KW-1185">Reference proteome</keyword>